<comment type="caution">
    <text evidence="2">The sequence shown here is derived from an EMBL/GenBank/DDBJ whole genome shotgun (WGS) entry which is preliminary data.</text>
</comment>
<accession>A0ABW7N305</accession>
<dbReference type="EMBL" id="JBIPKE010000008">
    <property type="protein sequence ID" value="MFH6982023.1"/>
    <property type="molecule type" value="Genomic_DNA"/>
</dbReference>
<evidence type="ECO:0000256" key="1">
    <source>
        <dbReference type="SAM" id="Phobius"/>
    </source>
</evidence>
<feature type="transmembrane region" description="Helical" evidence="1">
    <location>
        <begin position="160"/>
        <end position="178"/>
    </location>
</feature>
<protein>
    <submittedName>
        <fullName evidence="2">Succinate dehydrogenase cytochrome b subunit</fullName>
    </submittedName>
</protein>
<keyword evidence="1" id="KW-1133">Transmembrane helix</keyword>
<gene>
    <name evidence="2" type="ORF">ACHKAR_01165</name>
</gene>
<dbReference type="InterPro" id="IPR034804">
    <property type="entry name" value="SQR/QFR_C/D"/>
</dbReference>
<dbReference type="InterPro" id="IPR011138">
    <property type="entry name" value="Cytochrome_b-558"/>
</dbReference>
<evidence type="ECO:0000313" key="2">
    <source>
        <dbReference type="EMBL" id="MFH6982023.1"/>
    </source>
</evidence>
<dbReference type="RefSeq" id="WP_395415826.1">
    <property type="nucleotide sequence ID" value="NZ_JBIPKE010000008.1"/>
</dbReference>
<keyword evidence="3" id="KW-1185">Reference proteome</keyword>
<dbReference type="SUPFAM" id="SSF81343">
    <property type="entry name" value="Fumarate reductase respiratory complex transmembrane subunits"/>
    <property type="match status" value="1"/>
</dbReference>
<organism evidence="2 3">
    <name type="scientific">Marinoscillum luteum</name>
    <dbReference type="NCBI Taxonomy" id="861051"/>
    <lineage>
        <taxon>Bacteria</taxon>
        <taxon>Pseudomonadati</taxon>
        <taxon>Bacteroidota</taxon>
        <taxon>Cytophagia</taxon>
        <taxon>Cytophagales</taxon>
        <taxon>Reichenbachiellaceae</taxon>
        <taxon>Marinoscillum</taxon>
    </lineage>
</organism>
<dbReference type="NCBIfam" id="TIGR02046">
    <property type="entry name" value="sdhC_b558_fam"/>
    <property type="match status" value="1"/>
</dbReference>
<dbReference type="Proteomes" id="UP001610063">
    <property type="component" value="Unassembled WGS sequence"/>
</dbReference>
<dbReference type="CDD" id="cd03498">
    <property type="entry name" value="SQR_TypeB_2_TM"/>
    <property type="match status" value="1"/>
</dbReference>
<feature type="transmembrane region" description="Helical" evidence="1">
    <location>
        <begin position="199"/>
        <end position="219"/>
    </location>
</feature>
<proteinExistence type="predicted"/>
<name>A0ABW7N305_9BACT</name>
<sequence length="221" mass="25138">MSWFSNTFSSTIGRKFAMALSAIFLVLFLLMHLTTNMLSVISADAFNEASHFMGTNPVVQFLLQPVLIFAVVFHFVMGFVLEAKNRASRPMKYAKKDTGNATWMSQNMIYSGLVILAFLALHFIDFWIPEINYKYVAQLPEVTDRYYGEMVHKFQSPLRVGAYVISFVLLALHLLHGFQSSLQSMGINNKFTPAIKKFTQAYAIVIPMGFVLIALYHFINH</sequence>
<evidence type="ECO:0000313" key="3">
    <source>
        <dbReference type="Proteomes" id="UP001610063"/>
    </source>
</evidence>
<keyword evidence="1" id="KW-0472">Membrane</keyword>
<keyword evidence="1" id="KW-0812">Transmembrane</keyword>
<feature type="transmembrane region" description="Helical" evidence="1">
    <location>
        <begin position="58"/>
        <end position="81"/>
    </location>
</feature>
<reference evidence="2 3" key="1">
    <citation type="journal article" date="2013" name="Int. J. Syst. Evol. Microbiol.">
        <title>Marinoscillum luteum sp. nov., isolated from marine sediment.</title>
        <authorList>
            <person name="Cha I.T."/>
            <person name="Park S.J."/>
            <person name="Kim S.J."/>
            <person name="Kim J.G."/>
            <person name="Jung M.Y."/>
            <person name="Shin K.S."/>
            <person name="Kwon K.K."/>
            <person name="Yang S.H."/>
            <person name="Seo Y.S."/>
            <person name="Rhee S.K."/>
        </authorList>
    </citation>
    <scope>NUCLEOTIDE SEQUENCE [LARGE SCALE GENOMIC DNA]</scope>
    <source>
        <strain evidence="2 3">KCTC 23939</strain>
    </source>
</reference>
<dbReference type="Gene3D" id="1.20.1300.10">
    <property type="entry name" value="Fumarate reductase/succinate dehydrogenase, transmembrane subunit"/>
    <property type="match status" value="1"/>
</dbReference>
<feature type="transmembrane region" description="Helical" evidence="1">
    <location>
        <begin position="102"/>
        <end position="124"/>
    </location>
</feature>